<dbReference type="AlphaFoldDB" id="A0A5C1NH19"/>
<gene>
    <name evidence="5" type="ORF">E4T21_14185</name>
</gene>
<keyword evidence="1" id="KW-0812">Transmembrane</keyword>
<dbReference type="Pfam" id="PF16697">
    <property type="entry name" value="Yop-YscD_cpl"/>
    <property type="match status" value="1"/>
</dbReference>
<dbReference type="InterPro" id="IPR008984">
    <property type="entry name" value="SMAD_FHA_dom_sf"/>
</dbReference>
<keyword evidence="1" id="KW-0472">Membrane</keyword>
<feature type="domain" description="YscD-like Bon-like" evidence="3">
    <location>
        <begin position="264"/>
        <end position="323"/>
    </location>
</feature>
<dbReference type="EMBL" id="CP038437">
    <property type="protein sequence ID" value="QEM82566.1"/>
    <property type="molecule type" value="Genomic_DNA"/>
</dbReference>
<keyword evidence="1" id="KW-1133">Transmembrane helix</keyword>
<dbReference type="InterPro" id="IPR053946">
    <property type="entry name" value="YscD_ppl_3rd"/>
</dbReference>
<protein>
    <recommendedName>
        <fullName evidence="7">FHA domain-containing protein</fullName>
    </recommendedName>
</protein>
<dbReference type="Gene3D" id="2.60.200.20">
    <property type="match status" value="1"/>
</dbReference>
<evidence type="ECO:0000259" key="2">
    <source>
        <dbReference type="Pfam" id="PF16697"/>
    </source>
</evidence>
<evidence type="ECO:0000259" key="3">
    <source>
        <dbReference type="Pfam" id="PF21934"/>
    </source>
</evidence>
<dbReference type="InterPro" id="IPR057770">
    <property type="entry name" value="YscD/Y4YQ_C"/>
</dbReference>
<dbReference type="InterPro" id="IPR032030">
    <property type="entry name" value="YscD_cytoplasmic_dom"/>
</dbReference>
<dbReference type="Pfam" id="PF21934">
    <property type="entry name" value="Yop-YscD_ppl_3rd"/>
    <property type="match status" value="1"/>
</dbReference>
<dbReference type="CDD" id="cd00060">
    <property type="entry name" value="FHA"/>
    <property type="match status" value="1"/>
</dbReference>
<evidence type="ECO:0008006" key="7">
    <source>
        <dbReference type="Google" id="ProtNLM"/>
    </source>
</evidence>
<organism evidence="5 6">
    <name type="scientific">Halomonas binhaiensis</name>
    <dbReference type="NCBI Taxonomy" id="2562282"/>
    <lineage>
        <taxon>Bacteria</taxon>
        <taxon>Pseudomonadati</taxon>
        <taxon>Pseudomonadota</taxon>
        <taxon>Gammaproteobacteria</taxon>
        <taxon>Oceanospirillales</taxon>
        <taxon>Halomonadaceae</taxon>
        <taxon>Halomonas</taxon>
    </lineage>
</organism>
<feature type="domain" description="YscD cytoplasmic" evidence="2">
    <location>
        <begin position="24"/>
        <end position="89"/>
    </location>
</feature>
<feature type="transmembrane region" description="Helical" evidence="1">
    <location>
        <begin position="206"/>
        <end position="225"/>
    </location>
</feature>
<sequence length="388" mass="42340">MSSAFTTSLRSLFAPVTDVYSTLEVTDGFHLGVTIPIEQPVCRIGSSAQADVMLSDTGVSAEHVTLRFHARMVAIEATGGDVSVGGKLLTQGTGWRTSLPVNFEIGGAKLQLSQPELSLPPVMHLAWETIEPAWRTIRERVPTLLTKVQALLQRVVAPLRRPLAAGSLMVSSWLARIPLSDAWRARLQRLLPRRQQRDATHLKRNTIATVLGVVLLSVFGAYFFGGGGKAGATITATALQTTAMLHPQTADATLMLADLSRSPAEALQNRLTEAGLDKLKVEDAGNHLVVSGEFAPHQHADWQAVQRWFDESYGSRQVLISNAMPGVTPDHPDFRFQAVWLGDNPYVIGDNGERLYPGAALQQGWVLAEIANDRLTLRRGEDEMFLTL</sequence>
<accession>A0A5C1NH19</accession>
<evidence type="ECO:0000313" key="5">
    <source>
        <dbReference type="EMBL" id="QEM82566.1"/>
    </source>
</evidence>
<dbReference type="SUPFAM" id="SSF49879">
    <property type="entry name" value="SMAD/FHA domain"/>
    <property type="match status" value="1"/>
</dbReference>
<evidence type="ECO:0000259" key="4">
    <source>
        <dbReference type="Pfam" id="PF23893"/>
    </source>
</evidence>
<dbReference type="Pfam" id="PF23893">
    <property type="entry name" value="Y4YQ_C"/>
    <property type="match status" value="1"/>
</dbReference>
<feature type="domain" description="YscD/Y4YQ C-terminal" evidence="4">
    <location>
        <begin position="337"/>
        <end position="384"/>
    </location>
</feature>
<dbReference type="KEGG" id="hbh:E4T21_14185"/>
<keyword evidence="6" id="KW-1185">Reference proteome</keyword>
<dbReference type="RefSeq" id="WP_149285690.1">
    <property type="nucleotide sequence ID" value="NZ_CP038437.2"/>
</dbReference>
<name>A0A5C1NH19_9GAMM</name>
<reference evidence="5" key="1">
    <citation type="submission" date="2021-02" db="EMBL/GenBank/DDBJ databases">
        <title>Strain Y2R2, a novel species of the genus Halomonas.</title>
        <authorList>
            <person name="Huang H."/>
        </authorList>
    </citation>
    <scope>NUCLEOTIDE SEQUENCE</scope>
    <source>
        <strain evidence="5">Y2R2</strain>
    </source>
</reference>
<dbReference type="Proteomes" id="UP000324285">
    <property type="component" value="Chromosome"/>
</dbReference>
<dbReference type="Gene3D" id="3.30.70.1770">
    <property type="match status" value="1"/>
</dbReference>
<dbReference type="OrthoDB" id="9806163at2"/>
<evidence type="ECO:0000256" key="1">
    <source>
        <dbReference type="SAM" id="Phobius"/>
    </source>
</evidence>
<proteinExistence type="predicted"/>
<evidence type="ECO:0000313" key="6">
    <source>
        <dbReference type="Proteomes" id="UP000324285"/>
    </source>
</evidence>